<protein>
    <submittedName>
        <fullName evidence="1">Uncharacterized protein</fullName>
    </submittedName>
</protein>
<dbReference type="AlphaFoldDB" id="A0A2N7QGF2"/>
<sequence length="174" mass="19878">MKFYLSNRESTLELDFLTAAKILESIPEEKIKKLPLESYYELLDKNKTAFFNATIDEIIEIRSKKGRDSSTQLLKILKATQKNGRQLTEDQEEYLKKVINRLEEGSLPKKTVQKALKALSELEKDIQNPLKVIGVLQREISPTFLKSHYAETSAITEGKREVILSLYLTGESNG</sequence>
<comment type="caution">
    <text evidence="1">The sequence shown here is derived from an EMBL/GenBank/DDBJ whole genome shotgun (WGS) entry which is preliminary data.</text>
</comment>
<dbReference type="EMBL" id="PNJD01000056">
    <property type="protein sequence ID" value="PMP98042.1"/>
    <property type="molecule type" value="Genomic_DNA"/>
</dbReference>
<reference evidence="1 2" key="1">
    <citation type="submission" date="2018-01" db="EMBL/GenBank/DDBJ databases">
        <title>Metagenomic assembled genomes from two thermal pools in the Uzon Caldera, Kamchatka, Russia.</title>
        <authorList>
            <person name="Wilkins L."/>
            <person name="Ettinger C."/>
        </authorList>
    </citation>
    <scope>NUCLEOTIDE SEQUENCE [LARGE SCALE GENOMIC DNA]</scope>
    <source>
        <strain evidence="1">ARK-04</strain>
    </source>
</reference>
<gene>
    <name evidence="1" type="ORF">C0169_00945</name>
</gene>
<organism evidence="1 2">
    <name type="scientific">Thermodesulfobacterium geofontis</name>
    <dbReference type="NCBI Taxonomy" id="1295609"/>
    <lineage>
        <taxon>Bacteria</taxon>
        <taxon>Pseudomonadati</taxon>
        <taxon>Thermodesulfobacteriota</taxon>
        <taxon>Thermodesulfobacteria</taxon>
        <taxon>Thermodesulfobacteriales</taxon>
        <taxon>Thermodesulfobacteriaceae</taxon>
        <taxon>Thermodesulfobacterium</taxon>
    </lineage>
</organism>
<name>A0A2N7QGF2_9BACT</name>
<evidence type="ECO:0000313" key="2">
    <source>
        <dbReference type="Proteomes" id="UP000235619"/>
    </source>
</evidence>
<evidence type="ECO:0000313" key="1">
    <source>
        <dbReference type="EMBL" id="PMP98042.1"/>
    </source>
</evidence>
<accession>A0A2N7QGF2</accession>
<dbReference type="Proteomes" id="UP000235619">
    <property type="component" value="Unassembled WGS sequence"/>
</dbReference>
<proteinExistence type="predicted"/>